<dbReference type="RefSeq" id="WP_093727674.1">
    <property type="nucleotide sequence ID" value="NZ_FMZB01000007.1"/>
</dbReference>
<keyword evidence="2" id="KW-1185">Reference proteome</keyword>
<sequence length="69" mass="8032">MNADIKQITKEMTWEIRHLVLWTDKEFDYVVLENDDAGKHYGLFIGDKLVSVIIYSLRKVKLHSGSLPL</sequence>
<dbReference type="AlphaFoldDB" id="A0A1G6SC44"/>
<name>A0A1G6SC44_9BACI</name>
<dbReference type="EMBL" id="FMZB01000007">
    <property type="protein sequence ID" value="SDD14303.1"/>
    <property type="molecule type" value="Genomic_DNA"/>
</dbReference>
<organism evidence="1 2">
    <name type="scientific">Terribacillus halophilus</name>
    <dbReference type="NCBI Taxonomy" id="361279"/>
    <lineage>
        <taxon>Bacteria</taxon>
        <taxon>Bacillati</taxon>
        <taxon>Bacillota</taxon>
        <taxon>Bacilli</taxon>
        <taxon>Bacillales</taxon>
        <taxon>Bacillaceae</taxon>
        <taxon>Terribacillus</taxon>
    </lineage>
</organism>
<evidence type="ECO:0000313" key="1">
    <source>
        <dbReference type="EMBL" id="SDD14303.1"/>
    </source>
</evidence>
<dbReference type="Proteomes" id="UP000198666">
    <property type="component" value="Unassembled WGS sequence"/>
</dbReference>
<evidence type="ECO:0000313" key="2">
    <source>
        <dbReference type="Proteomes" id="UP000198666"/>
    </source>
</evidence>
<reference evidence="2" key="1">
    <citation type="submission" date="2016-10" db="EMBL/GenBank/DDBJ databases">
        <authorList>
            <person name="Varghese N."/>
            <person name="Submissions S."/>
        </authorList>
    </citation>
    <scope>NUCLEOTIDE SEQUENCE [LARGE SCALE GENOMIC DNA]</scope>
    <source>
        <strain evidence="2">DSM 21620</strain>
    </source>
</reference>
<dbReference type="Gene3D" id="3.40.630.30">
    <property type="match status" value="1"/>
</dbReference>
<dbReference type="OrthoDB" id="1178186at2"/>
<proteinExistence type="predicted"/>
<protein>
    <submittedName>
        <fullName evidence="1">Uncharacterized protein</fullName>
    </submittedName>
</protein>
<accession>A0A1G6SC44</accession>
<gene>
    <name evidence="1" type="ORF">SAMN05421663_10754</name>
</gene>